<gene>
    <name evidence="12" type="ORF">O3303_07095</name>
</gene>
<dbReference type="PROSITE" id="PS51195">
    <property type="entry name" value="Q_MOTIF"/>
    <property type="match status" value="1"/>
</dbReference>
<protein>
    <submittedName>
        <fullName evidence="12">DEAD/DEAH box helicase</fullName>
    </submittedName>
</protein>
<sequence>MIFDDLNLIEPILRALHEEGYTTPTPIQQQAIPQVLEGHDLLGVAQTGTGKTAAFTVPILQILHQTAQVERHAPGRIRCLVLTPTRELAIQIGESFKAYGRHLPKLRSTVIFGGVGQHPQVQILKRGVEVLIATPGRLLDLMNQGFVDLRHVEVFVLDEADRMLDMGFIHDIKRILPKLPASRQTLFFSATMPGQIQELASTILRPNPVKVAVTPVSSTADTVTQGVYLVDKNDKPALLEHVLQNQEIRRVLVFTRTKHGADKVVKTLEKANIPAEAIHGNKSQNHRQRALSSFKAGTTRVLVATDIAARGIDVDELTHVINYEVPNEPETYVHRIGRTGRAGAFGTAFTFVEDEERAYLQDIQKLIRRQIDLIEDHPYTTRSVAPVLLHGGAPIKRPKGPAGRPARPGREGGGGGQGGGRAPRQGQQSGAPRGGQERGASGGHRSSSAASSRPAGERTPGSSQGSGSGQRRFRGGSGGGRPQ</sequence>
<feature type="compositionally biased region" description="Low complexity" evidence="8">
    <location>
        <begin position="443"/>
        <end position="465"/>
    </location>
</feature>
<dbReference type="InterPro" id="IPR014001">
    <property type="entry name" value="Helicase_ATP-bd"/>
</dbReference>
<dbReference type="CDD" id="cd00268">
    <property type="entry name" value="DEADc"/>
    <property type="match status" value="1"/>
</dbReference>
<dbReference type="Proteomes" id="UP001211005">
    <property type="component" value="Chromosome"/>
</dbReference>
<dbReference type="InterPro" id="IPR044742">
    <property type="entry name" value="DEAD/DEAH_RhlB"/>
</dbReference>
<accession>A0ABY7LTX0</accession>
<feature type="domain" description="DEAD-box RNA helicase Q" evidence="11">
    <location>
        <begin position="1"/>
        <end position="29"/>
    </location>
</feature>
<dbReference type="InterPro" id="IPR011545">
    <property type="entry name" value="DEAD/DEAH_box_helicase_dom"/>
</dbReference>
<dbReference type="PROSITE" id="PS51192">
    <property type="entry name" value="HELICASE_ATP_BIND_1"/>
    <property type="match status" value="1"/>
</dbReference>
<evidence type="ECO:0000313" key="13">
    <source>
        <dbReference type="Proteomes" id="UP001211005"/>
    </source>
</evidence>
<dbReference type="InterPro" id="IPR000629">
    <property type="entry name" value="RNA-helicase_DEAD-box_CS"/>
</dbReference>
<dbReference type="Pfam" id="PF00270">
    <property type="entry name" value="DEAD"/>
    <property type="match status" value="1"/>
</dbReference>
<evidence type="ECO:0000313" key="12">
    <source>
        <dbReference type="EMBL" id="WBA43847.1"/>
    </source>
</evidence>
<feature type="compositionally biased region" description="Low complexity" evidence="8">
    <location>
        <begin position="422"/>
        <end position="431"/>
    </location>
</feature>
<evidence type="ECO:0000259" key="9">
    <source>
        <dbReference type="PROSITE" id="PS51192"/>
    </source>
</evidence>
<name>A0ABY7LTX0_9BACT</name>
<evidence type="ECO:0000256" key="4">
    <source>
        <dbReference type="ARBA" id="ARBA00022840"/>
    </source>
</evidence>
<keyword evidence="1 7" id="KW-0547">Nucleotide-binding</keyword>
<dbReference type="PANTHER" id="PTHR47959:SF13">
    <property type="entry name" value="ATP-DEPENDENT RNA HELICASE RHLE"/>
    <property type="match status" value="1"/>
</dbReference>
<evidence type="ECO:0000259" key="11">
    <source>
        <dbReference type="PROSITE" id="PS51195"/>
    </source>
</evidence>
<keyword evidence="2 7" id="KW-0378">Hydrolase</keyword>
<dbReference type="Pfam" id="PF00271">
    <property type="entry name" value="Helicase_C"/>
    <property type="match status" value="1"/>
</dbReference>
<dbReference type="PROSITE" id="PS00039">
    <property type="entry name" value="DEAD_ATP_HELICASE"/>
    <property type="match status" value="1"/>
</dbReference>
<feature type="region of interest" description="Disordered" evidence="8">
    <location>
        <begin position="390"/>
        <end position="483"/>
    </location>
</feature>
<dbReference type="SMART" id="SM00490">
    <property type="entry name" value="HELICc"/>
    <property type="match status" value="1"/>
</dbReference>
<comment type="similarity">
    <text evidence="5 7">Belongs to the DEAD box helicase family.</text>
</comment>
<evidence type="ECO:0000256" key="1">
    <source>
        <dbReference type="ARBA" id="ARBA00022741"/>
    </source>
</evidence>
<dbReference type="RefSeq" id="WP_269561886.1">
    <property type="nucleotide sequence ID" value="NZ_CP114767.1"/>
</dbReference>
<keyword evidence="4 7" id="KW-0067">ATP-binding</keyword>
<keyword evidence="13" id="KW-1185">Reference proteome</keyword>
<evidence type="ECO:0000256" key="2">
    <source>
        <dbReference type="ARBA" id="ARBA00022801"/>
    </source>
</evidence>
<dbReference type="CDD" id="cd18787">
    <property type="entry name" value="SF2_C_DEAD"/>
    <property type="match status" value="1"/>
</dbReference>
<evidence type="ECO:0000256" key="6">
    <source>
        <dbReference type="PROSITE-ProRule" id="PRU00552"/>
    </source>
</evidence>
<organism evidence="12 13">
    <name type="scientific">Hymenobacter canadensis</name>
    <dbReference type="NCBI Taxonomy" id="2999067"/>
    <lineage>
        <taxon>Bacteria</taxon>
        <taxon>Pseudomonadati</taxon>
        <taxon>Bacteroidota</taxon>
        <taxon>Cytophagia</taxon>
        <taxon>Cytophagales</taxon>
        <taxon>Hymenobacteraceae</taxon>
        <taxon>Hymenobacter</taxon>
    </lineage>
</organism>
<keyword evidence="3 7" id="KW-0347">Helicase</keyword>
<feature type="compositionally biased region" description="Gly residues" evidence="8">
    <location>
        <begin position="411"/>
        <end position="421"/>
    </location>
</feature>
<dbReference type="InterPro" id="IPR027417">
    <property type="entry name" value="P-loop_NTPase"/>
</dbReference>
<dbReference type="EMBL" id="CP114767">
    <property type="protein sequence ID" value="WBA43847.1"/>
    <property type="molecule type" value="Genomic_DNA"/>
</dbReference>
<dbReference type="GO" id="GO:0004386">
    <property type="term" value="F:helicase activity"/>
    <property type="evidence" value="ECO:0007669"/>
    <property type="project" value="UniProtKB-KW"/>
</dbReference>
<reference evidence="12 13" key="1">
    <citation type="submission" date="2022-12" db="EMBL/GenBank/DDBJ databases">
        <title>Hymenobacter canadensis sp. nov. isolated from lake water of the Cambridge Bay, Canada.</title>
        <authorList>
            <person name="Kim W.H."/>
            <person name="Lee Y.M."/>
        </authorList>
    </citation>
    <scope>NUCLEOTIDE SEQUENCE [LARGE SCALE GENOMIC DNA]</scope>
    <source>
        <strain evidence="12 13">PAMC 29467</strain>
    </source>
</reference>
<evidence type="ECO:0000256" key="5">
    <source>
        <dbReference type="ARBA" id="ARBA00038437"/>
    </source>
</evidence>
<dbReference type="InterPro" id="IPR014014">
    <property type="entry name" value="RNA_helicase_DEAD_Q_motif"/>
</dbReference>
<evidence type="ECO:0000259" key="10">
    <source>
        <dbReference type="PROSITE" id="PS51194"/>
    </source>
</evidence>
<dbReference type="SMART" id="SM00487">
    <property type="entry name" value="DEXDc"/>
    <property type="match status" value="1"/>
</dbReference>
<evidence type="ECO:0000256" key="7">
    <source>
        <dbReference type="RuleBase" id="RU000492"/>
    </source>
</evidence>
<dbReference type="InterPro" id="IPR001650">
    <property type="entry name" value="Helicase_C-like"/>
</dbReference>
<evidence type="ECO:0000256" key="8">
    <source>
        <dbReference type="SAM" id="MobiDB-lite"/>
    </source>
</evidence>
<dbReference type="PROSITE" id="PS51194">
    <property type="entry name" value="HELICASE_CTER"/>
    <property type="match status" value="1"/>
</dbReference>
<dbReference type="InterPro" id="IPR050079">
    <property type="entry name" value="DEAD_box_RNA_helicase"/>
</dbReference>
<dbReference type="Gene3D" id="3.40.50.300">
    <property type="entry name" value="P-loop containing nucleotide triphosphate hydrolases"/>
    <property type="match status" value="2"/>
</dbReference>
<feature type="domain" description="Helicase ATP-binding" evidence="9">
    <location>
        <begin position="32"/>
        <end position="210"/>
    </location>
</feature>
<proteinExistence type="inferred from homology"/>
<evidence type="ECO:0000256" key="3">
    <source>
        <dbReference type="ARBA" id="ARBA00022806"/>
    </source>
</evidence>
<dbReference type="PANTHER" id="PTHR47959">
    <property type="entry name" value="ATP-DEPENDENT RNA HELICASE RHLE-RELATED"/>
    <property type="match status" value="1"/>
</dbReference>
<dbReference type="SUPFAM" id="SSF52540">
    <property type="entry name" value="P-loop containing nucleoside triphosphate hydrolases"/>
    <property type="match status" value="1"/>
</dbReference>
<feature type="short sequence motif" description="Q motif" evidence="6">
    <location>
        <begin position="1"/>
        <end position="29"/>
    </location>
</feature>
<feature type="domain" description="Helicase C-terminal" evidence="10">
    <location>
        <begin position="238"/>
        <end position="385"/>
    </location>
</feature>